<evidence type="ECO:0000313" key="4">
    <source>
        <dbReference type="EMBL" id="VWC51709.1"/>
    </source>
</evidence>
<organism evidence="4 5">
    <name type="scientific">Burkholderia lata (strain ATCC 17760 / DSM 23089 / LMG 22485 / NCIMB 9086 / R18194 / 383)</name>
    <dbReference type="NCBI Taxonomy" id="482957"/>
    <lineage>
        <taxon>Bacteria</taxon>
        <taxon>Pseudomonadati</taxon>
        <taxon>Pseudomonadota</taxon>
        <taxon>Betaproteobacteria</taxon>
        <taxon>Burkholderiales</taxon>
        <taxon>Burkholderiaceae</taxon>
        <taxon>Burkholderia</taxon>
        <taxon>Burkholderia cepacia complex</taxon>
    </lineage>
</organism>
<name>A0A6P2T1Q8_BURL3</name>
<sequence>MKGRRSLDAGFTVAVPTKHTAIDRFAAVDAIVGDSQKQPPHPELRVVPPTTTDVDGIAGSVAYREWCVANNYTPGTPIDLPLASVRASPFNPRHFYRAQSITTLALNLSTQGQQQPVHVTPDYVKGEGFFIVDGGRRTRALRESKESNVKAIVVDVPQGIESYKLGYDLNTQHETQTVFDDAVVWKRMLSEGHFASQAALSEQLGVDKSTVTATLSVAELPDAMIEDMLEHPKTFGMNMAYAIVKYHRATGEKETSQLIRKIVDEGLSVRKVNDLVKRATDAKSANTSNRQRYSERVDINMHGNVKVGDLRLYGDDKLRLELQGLPRDVRDRIQRNIVALLAEEMKDSDSLDLGNQKD</sequence>
<dbReference type="Gene3D" id="1.10.10.2830">
    <property type="match status" value="1"/>
</dbReference>
<dbReference type="GO" id="GO:0005694">
    <property type="term" value="C:chromosome"/>
    <property type="evidence" value="ECO:0007669"/>
    <property type="project" value="TreeGrafter"/>
</dbReference>
<reference evidence="4 5" key="1">
    <citation type="submission" date="2019-09" db="EMBL/GenBank/DDBJ databases">
        <authorList>
            <person name="Depoorter E."/>
        </authorList>
    </citation>
    <scope>NUCLEOTIDE SEQUENCE [LARGE SCALE GENOMIC DNA]</scope>
    <source>
        <strain evidence="4">LMG 23254</strain>
    </source>
</reference>
<dbReference type="GO" id="GO:0003677">
    <property type="term" value="F:DNA binding"/>
    <property type="evidence" value="ECO:0007669"/>
    <property type="project" value="InterPro"/>
</dbReference>
<dbReference type="InterPro" id="IPR004437">
    <property type="entry name" value="ParB/RepB/Spo0J"/>
</dbReference>
<dbReference type="SUPFAM" id="SSF110849">
    <property type="entry name" value="ParB/Sulfiredoxin"/>
    <property type="match status" value="1"/>
</dbReference>
<dbReference type="InterPro" id="IPR050336">
    <property type="entry name" value="Chromosome_partition/occlusion"/>
</dbReference>
<dbReference type="Proteomes" id="UP000494218">
    <property type="component" value="Unassembled WGS sequence"/>
</dbReference>
<dbReference type="InterPro" id="IPR036086">
    <property type="entry name" value="ParB/Sulfiredoxin_sf"/>
</dbReference>
<dbReference type="SUPFAM" id="SSF109709">
    <property type="entry name" value="KorB DNA-binding domain-like"/>
    <property type="match status" value="1"/>
</dbReference>
<dbReference type="PANTHER" id="PTHR33375">
    <property type="entry name" value="CHROMOSOME-PARTITIONING PROTEIN PARB-RELATED"/>
    <property type="match status" value="1"/>
</dbReference>
<dbReference type="RefSeq" id="WP_175035800.1">
    <property type="nucleotide sequence ID" value="NZ_CABVPW010000077.1"/>
</dbReference>
<accession>A0A6P2T1Q8</accession>
<dbReference type="AlphaFoldDB" id="A0A6P2T1Q8"/>
<dbReference type="SMART" id="SM00470">
    <property type="entry name" value="ParB"/>
    <property type="match status" value="1"/>
</dbReference>
<dbReference type="Pfam" id="PF17762">
    <property type="entry name" value="HTH_ParB"/>
    <property type="match status" value="1"/>
</dbReference>
<dbReference type="GO" id="GO:0007059">
    <property type="term" value="P:chromosome segregation"/>
    <property type="evidence" value="ECO:0007669"/>
    <property type="project" value="UniProtKB-KW"/>
</dbReference>
<dbReference type="Gene3D" id="3.90.1530.30">
    <property type="match status" value="1"/>
</dbReference>
<dbReference type="PANTHER" id="PTHR33375:SF1">
    <property type="entry name" value="CHROMOSOME-PARTITIONING PROTEIN PARB-RELATED"/>
    <property type="match status" value="1"/>
</dbReference>
<evidence type="ECO:0000259" key="3">
    <source>
        <dbReference type="SMART" id="SM00470"/>
    </source>
</evidence>
<dbReference type="InterPro" id="IPR041468">
    <property type="entry name" value="HTH_ParB/Spo0J"/>
</dbReference>
<dbReference type="NCBIfam" id="TIGR00180">
    <property type="entry name" value="parB_part"/>
    <property type="match status" value="1"/>
</dbReference>
<gene>
    <name evidence="4" type="ORF">BLA23254_07916</name>
</gene>
<dbReference type="Pfam" id="PF02195">
    <property type="entry name" value="ParB_N"/>
    <property type="match status" value="1"/>
</dbReference>
<comment type="similarity">
    <text evidence="1">Belongs to the ParB family.</text>
</comment>
<evidence type="ECO:0000256" key="1">
    <source>
        <dbReference type="ARBA" id="ARBA00006295"/>
    </source>
</evidence>
<feature type="domain" description="ParB-like N-terminal" evidence="3">
    <location>
        <begin position="78"/>
        <end position="171"/>
    </location>
</feature>
<protein>
    <submittedName>
        <fullName evidence="4">ParB family protein</fullName>
    </submittedName>
</protein>
<dbReference type="InterPro" id="IPR003115">
    <property type="entry name" value="ParB_N"/>
</dbReference>
<proteinExistence type="inferred from homology"/>
<keyword evidence="2" id="KW-0159">Chromosome partition</keyword>
<dbReference type="EMBL" id="CABVPW010000077">
    <property type="protein sequence ID" value="VWC51709.1"/>
    <property type="molecule type" value="Genomic_DNA"/>
</dbReference>
<evidence type="ECO:0000256" key="2">
    <source>
        <dbReference type="ARBA" id="ARBA00022829"/>
    </source>
</evidence>
<evidence type="ECO:0000313" key="5">
    <source>
        <dbReference type="Proteomes" id="UP000494218"/>
    </source>
</evidence>